<evidence type="ECO:0000256" key="2">
    <source>
        <dbReference type="ARBA" id="ARBA00005102"/>
    </source>
</evidence>
<dbReference type="PANTHER" id="PTHR31438">
    <property type="entry name" value="LYSINE N-ACYLTRANSFERASE C17G9.06C-RELATED"/>
    <property type="match status" value="1"/>
</dbReference>
<proteinExistence type="predicted"/>
<dbReference type="Gene3D" id="3.40.630.30">
    <property type="match status" value="1"/>
</dbReference>
<comment type="function">
    <text evidence="1">Acyltransferase required for the direct transfer of medium- to long-chain fatty acyl moieties from a carrier protein (MbtL) on to the epsilon-amino group of lysine residue in the mycobactin core.</text>
</comment>
<organism evidence="6 7">
    <name type="scientific">Arthrobacter mangrovi</name>
    <dbReference type="NCBI Taxonomy" id="2966350"/>
    <lineage>
        <taxon>Bacteria</taxon>
        <taxon>Bacillati</taxon>
        <taxon>Actinomycetota</taxon>
        <taxon>Actinomycetes</taxon>
        <taxon>Micrococcales</taxon>
        <taxon>Micrococcaceae</taxon>
        <taxon>Arthrobacter</taxon>
    </lineage>
</organism>
<dbReference type="RefSeq" id="WP_264795855.1">
    <property type="nucleotide sequence ID" value="NZ_BRVS01000008.1"/>
</dbReference>
<name>A0ABQ5MUV1_9MICC</name>
<dbReference type="SUPFAM" id="SSF55729">
    <property type="entry name" value="Acyl-CoA N-acyltransferases (Nat)"/>
    <property type="match status" value="1"/>
</dbReference>
<feature type="domain" description="Acyltransferase MbtK/IucB-like conserved" evidence="5">
    <location>
        <begin position="10"/>
        <end position="57"/>
    </location>
</feature>
<comment type="pathway">
    <text evidence="2">Siderophore biosynthesis; mycobactin biosynthesis.</text>
</comment>
<reference evidence="6 7" key="1">
    <citation type="journal article" date="2023" name="Int. J. Syst. Evol. Microbiol.">
        <title>Arthrobacter mangrovi sp. nov., an actinobacterium isolated from the rhizosphere of a mangrove.</title>
        <authorList>
            <person name="Hamada M."/>
            <person name="Saitou S."/>
            <person name="Enomoto N."/>
            <person name="Nanri K."/>
            <person name="Hidaka K."/>
            <person name="Miura T."/>
            <person name="Tamura T."/>
        </authorList>
    </citation>
    <scope>NUCLEOTIDE SEQUENCE [LARGE SCALE GENOMIC DNA]</scope>
    <source>
        <strain evidence="6 7">NBRC 112813</strain>
    </source>
</reference>
<dbReference type="InterPro" id="IPR019432">
    <property type="entry name" value="Acyltransferase_MbtK/IucB-like"/>
</dbReference>
<evidence type="ECO:0000256" key="1">
    <source>
        <dbReference type="ARBA" id="ARBA00003818"/>
    </source>
</evidence>
<dbReference type="PANTHER" id="PTHR31438:SF1">
    <property type="entry name" value="LYSINE N-ACYLTRANSFERASE C17G9.06C-RELATED"/>
    <property type="match status" value="1"/>
</dbReference>
<dbReference type="Proteomes" id="UP001209654">
    <property type="component" value="Unassembled WGS sequence"/>
</dbReference>
<accession>A0ABQ5MUV1</accession>
<protein>
    <recommendedName>
        <fullName evidence="3">Lysine N-acyltransferase MbtK</fullName>
    </recommendedName>
    <alternativeName>
        <fullName evidence="4">Mycobactin synthase protein K</fullName>
    </alternativeName>
</protein>
<dbReference type="EMBL" id="BRVS01000008">
    <property type="protein sequence ID" value="GLB67760.1"/>
    <property type="molecule type" value="Genomic_DNA"/>
</dbReference>
<comment type="caution">
    <text evidence="6">The sequence shown here is derived from an EMBL/GenBank/DDBJ whole genome shotgun (WGS) entry which is preliminary data.</text>
</comment>
<gene>
    <name evidence="6" type="ORF">AHIS1636_22000</name>
</gene>
<dbReference type="InterPro" id="IPR016181">
    <property type="entry name" value="Acyl_CoA_acyltransferase"/>
</dbReference>
<keyword evidence="7" id="KW-1185">Reference proteome</keyword>
<evidence type="ECO:0000256" key="4">
    <source>
        <dbReference type="ARBA" id="ARBA00031122"/>
    </source>
</evidence>
<evidence type="ECO:0000256" key="3">
    <source>
        <dbReference type="ARBA" id="ARBA00020586"/>
    </source>
</evidence>
<evidence type="ECO:0000313" key="6">
    <source>
        <dbReference type="EMBL" id="GLB67760.1"/>
    </source>
</evidence>
<dbReference type="Pfam" id="PF13523">
    <property type="entry name" value="Acetyltransf_8"/>
    <property type="match status" value="1"/>
</dbReference>
<sequence>MSALPEFRFVPADPEAHAVLLHGWVTRGYARFWGMLEASPGDVRAELASIAANPHHEAWLGYDGSVPAFLMERYEPQHSPLAGLYPAAEGDIGMHLLVGPPDAPRAGYTTAVFRSVLEFLFSSPAVRRIVVEPDVRNTKILDLNRRLGFRPQRRIRLPDKEALLSFCSREDFAAATLSLSDPMSTRTSIRQSEGATL</sequence>
<dbReference type="SMART" id="SM01006">
    <property type="entry name" value="AlcB"/>
    <property type="match status" value="1"/>
</dbReference>
<evidence type="ECO:0000313" key="7">
    <source>
        <dbReference type="Proteomes" id="UP001209654"/>
    </source>
</evidence>
<evidence type="ECO:0000259" key="5">
    <source>
        <dbReference type="SMART" id="SM01006"/>
    </source>
</evidence>